<dbReference type="PANTHER" id="PTHR46599">
    <property type="entry name" value="PIGGYBAC TRANSPOSABLE ELEMENT-DERIVED PROTEIN 4"/>
    <property type="match status" value="1"/>
</dbReference>
<protein>
    <recommendedName>
        <fullName evidence="2">PiggyBac transposable element-derived protein domain-containing protein</fullName>
    </recommendedName>
</protein>
<keyword evidence="4" id="KW-1185">Reference proteome</keyword>
<evidence type="ECO:0000259" key="2">
    <source>
        <dbReference type="Pfam" id="PF13843"/>
    </source>
</evidence>
<reference evidence="3" key="1">
    <citation type="journal article" date="2023" name="Insect Mol. Biol.">
        <title>Genome sequencing provides insights into the evolution of gene families encoding plant cell wall-degrading enzymes in longhorned beetles.</title>
        <authorList>
            <person name="Shin N.R."/>
            <person name="Okamura Y."/>
            <person name="Kirsch R."/>
            <person name="Pauchet Y."/>
        </authorList>
    </citation>
    <scope>NUCLEOTIDE SEQUENCE</scope>
    <source>
        <strain evidence="3">RBIC_L_NR</strain>
    </source>
</reference>
<dbReference type="AlphaFoldDB" id="A0AAV8ZK14"/>
<name>A0AAV8ZK14_9CUCU</name>
<dbReference type="InterPro" id="IPR029526">
    <property type="entry name" value="PGBD"/>
</dbReference>
<proteinExistence type="predicted"/>
<accession>A0AAV8ZK14</accession>
<evidence type="ECO:0000256" key="1">
    <source>
        <dbReference type="SAM" id="MobiDB-lite"/>
    </source>
</evidence>
<evidence type="ECO:0000313" key="3">
    <source>
        <dbReference type="EMBL" id="KAJ8964004.1"/>
    </source>
</evidence>
<dbReference type="Proteomes" id="UP001162156">
    <property type="component" value="Unassembled WGS sequence"/>
</dbReference>
<dbReference type="PANTHER" id="PTHR46599:SF3">
    <property type="entry name" value="PIGGYBAC TRANSPOSABLE ELEMENT-DERIVED PROTEIN 4"/>
    <property type="match status" value="1"/>
</dbReference>
<comment type="caution">
    <text evidence="3">The sequence shown here is derived from an EMBL/GenBank/DDBJ whole genome shotgun (WGS) entry which is preliminary data.</text>
</comment>
<dbReference type="EMBL" id="JANEYF010001455">
    <property type="protein sequence ID" value="KAJ8964004.1"/>
    <property type="molecule type" value="Genomic_DNA"/>
</dbReference>
<sequence>MTLTPTVPQWKSRTSSIENVDETPKSSTSNNIDNIIESVIAQNIDYNDDETDFLEQHIETNLMWGPVTGNYLKNISLTLNDSGIHSHIYDLYQKTPYDFYKMMITNEIFQLFINEMNVYAQQEKNKNTTRRSRIQNWKDTTQEEMEKFIGCLMWMGLLQSIRDYWSKKSLYENSLKNVLPRNRFQILLKTWLFANNENANTDDRLNKISQLLTKLQQSFQAPIIPGEFICIDETLVPFKVYCGQERDPAEEHTVPSQVVLNLTKNLLNSGRTIVVDNYYTSVELAHKLLETNTYIIGTLRSNRKCNPKNILQKKLKLGQTIAEESNTGVFVEK</sequence>
<feature type="region of interest" description="Disordered" evidence="1">
    <location>
        <begin position="1"/>
        <end position="29"/>
    </location>
</feature>
<dbReference type="Pfam" id="PF13843">
    <property type="entry name" value="DDE_Tnp_1_7"/>
    <property type="match status" value="1"/>
</dbReference>
<organism evidence="3 4">
    <name type="scientific">Rhamnusium bicolor</name>
    <dbReference type="NCBI Taxonomy" id="1586634"/>
    <lineage>
        <taxon>Eukaryota</taxon>
        <taxon>Metazoa</taxon>
        <taxon>Ecdysozoa</taxon>
        <taxon>Arthropoda</taxon>
        <taxon>Hexapoda</taxon>
        <taxon>Insecta</taxon>
        <taxon>Pterygota</taxon>
        <taxon>Neoptera</taxon>
        <taxon>Endopterygota</taxon>
        <taxon>Coleoptera</taxon>
        <taxon>Polyphaga</taxon>
        <taxon>Cucujiformia</taxon>
        <taxon>Chrysomeloidea</taxon>
        <taxon>Cerambycidae</taxon>
        <taxon>Lepturinae</taxon>
        <taxon>Rhagiini</taxon>
        <taxon>Rhamnusium</taxon>
    </lineage>
</organism>
<gene>
    <name evidence="3" type="ORF">NQ314_005216</name>
</gene>
<evidence type="ECO:0000313" key="4">
    <source>
        <dbReference type="Proteomes" id="UP001162156"/>
    </source>
</evidence>
<feature type="domain" description="PiggyBac transposable element-derived protein" evidence="2">
    <location>
        <begin position="95"/>
        <end position="243"/>
    </location>
</feature>
<feature type="compositionally biased region" description="Polar residues" evidence="1">
    <location>
        <begin position="1"/>
        <end position="18"/>
    </location>
</feature>